<dbReference type="SFLD" id="SFLDS00003">
    <property type="entry name" value="Haloacid_Dehalogenase"/>
    <property type="match status" value="1"/>
</dbReference>
<dbReference type="GO" id="GO:0016787">
    <property type="term" value="F:hydrolase activity"/>
    <property type="evidence" value="ECO:0007669"/>
    <property type="project" value="UniProtKB-KW"/>
</dbReference>
<protein>
    <submittedName>
        <fullName evidence="4">HAD family hydrolase</fullName>
        <ecNumber evidence="4">3.1.3.-</ecNumber>
    </submittedName>
</protein>
<dbReference type="EC" id="3.1.3.-" evidence="4"/>
<evidence type="ECO:0000256" key="1">
    <source>
        <dbReference type="ARBA" id="ARBA00001946"/>
    </source>
</evidence>
<dbReference type="Proteomes" id="UP001589844">
    <property type="component" value="Unassembled WGS sequence"/>
</dbReference>
<dbReference type="Gene3D" id="3.40.50.1000">
    <property type="entry name" value="HAD superfamily/HAD-like"/>
    <property type="match status" value="1"/>
</dbReference>
<dbReference type="SUPFAM" id="SSF56784">
    <property type="entry name" value="HAD-like"/>
    <property type="match status" value="1"/>
</dbReference>
<dbReference type="InterPro" id="IPR006439">
    <property type="entry name" value="HAD-SF_hydro_IA"/>
</dbReference>
<dbReference type="Pfam" id="PF00702">
    <property type="entry name" value="Hydrolase"/>
    <property type="match status" value="1"/>
</dbReference>
<gene>
    <name evidence="4" type="ORF">ACFFJH_05325</name>
</gene>
<evidence type="ECO:0000313" key="5">
    <source>
        <dbReference type="Proteomes" id="UP001589844"/>
    </source>
</evidence>
<keyword evidence="5" id="KW-1185">Reference proteome</keyword>
<comment type="caution">
    <text evidence="4">The sequence shown here is derived from an EMBL/GenBank/DDBJ whole genome shotgun (WGS) entry which is preliminary data.</text>
</comment>
<evidence type="ECO:0000256" key="3">
    <source>
        <dbReference type="ARBA" id="ARBA00022842"/>
    </source>
</evidence>
<accession>A0ABV6IBP0</accession>
<dbReference type="NCBIfam" id="TIGR01509">
    <property type="entry name" value="HAD-SF-IA-v3"/>
    <property type="match status" value="1"/>
</dbReference>
<organism evidence="4 5">
    <name type="scientific">Undibacterium danionis</name>
    <dbReference type="NCBI Taxonomy" id="1812100"/>
    <lineage>
        <taxon>Bacteria</taxon>
        <taxon>Pseudomonadati</taxon>
        <taxon>Pseudomonadota</taxon>
        <taxon>Betaproteobacteria</taxon>
        <taxon>Burkholderiales</taxon>
        <taxon>Oxalobacteraceae</taxon>
        <taxon>Undibacterium</taxon>
    </lineage>
</organism>
<dbReference type="PANTHER" id="PTHR46470">
    <property type="entry name" value="N-ACYLNEURAMINATE-9-PHOSPHATASE"/>
    <property type="match status" value="1"/>
</dbReference>
<dbReference type="EMBL" id="JBHLXJ010000005">
    <property type="protein sequence ID" value="MFC0349217.1"/>
    <property type="molecule type" value="Genomic_DNA"/>
</dbReference>
<comment type="cofactor">
    <cofactor evidence="1">
        <name>Mg(2+)</name>
        <dbReference type="ChEBI" id="CHEBI:18420"/>
    </cofactor>
</comment>
<dbReference type="RefSeq" id="WP_390210646.1">
    <property type="nucleotide sequence ID" value="NZ_JBHLXJ010000005.1"/>
</dbReference>
<keyword evidence="3" id="KW-0460">Magnesium</keyword>
<dbReference type="InterPro" id="IPR023214">
    <property type="entry name" value="HAD_sf"/>
</dbReference>
<evidence type="ECO:0000313" key="4">
    <source>
        <dbReference type="EMBL" id="MFC0349217.1"/>
    </source>
</evidence>
<dbReference type="NCBIfam" id="TIGR01549">
    <property type="entry name" value="HAD-SF-IA-v1"/>
    <property type="match status" value="1"/>
</dbReference>
<sequence length="228" mass="25493">MKIKALIFDLDDTLWPVAPVISQAEASLHAWMSTQVPSVVAQYSIDALRERRQALIPTNPRFSYDLWALRHTLLQQVFSEHGVDGSLADEAMQIFSEARNRVNFFDDVMPALDALKQRYILGSISNGFADITAIGLSQYFSVSVAAHQFGCAKPDPKIFLAVIDYLKLSPGELMYIGDDLRLDVQGAQQVGMSATWLNRRGITLENTGLNVKPDLIVKDLQELLRELK</sequence>
<reference evidence="4 5" key="1">
    <citation type="submission" date="2024-09" db="EMBL/GenBank/DDBJ databases">
        <authorList>
            <person name="Sun Q."/>
            <person name="Mori K."/>
        </authorList>
    </citation>
    <scope>NUCLEOTIDE SEQUENCE [LARGE SCALE GENOMIC DNA]</scope>
    <source>
        <strain evidence="4 5">CCM 8677</strain>
    </source>
</reference>
<proteinExistence type="predicted"/>
<dbReference type="PANTHER" id="PTHR46470:SF4">
    <property type="entry name" value="5-AMINO-6-(5-PHOSPHO-D-RIBITYLAMINO)URACIL PHOSPHATASE YIGB"/>
    <property type="match status" value="1"/>
</dbReference>
<dbReference type="InterPro" id="IPR036412">
    <property type="entry name" value="HAD-like_sf"/>
</dbReference>
<dbReference type="Gene3D" id="1.20.120.1600">
    <property type="match status" value="1"/>
</dbReference>
<dbReference type="SFLD" id="SFLDG01129">
    <property type="entry name" value="C1.5:_HAD__Beta-PGM__Phosphata"/>
    <property type="match status" value="1"/>
</dbReference>
<name>A0ABV6IBP0_9BURK</name>
<dbReference type="PRINTS" id="PR00413">
    <property type="entry name" value="HADHALOGNASE"/>
</dbReference>
<dbReference type="InterPro" id="IPR051400">
    <property type="entry name" value="HAD-like_hydrolase"/>
</dbReference>
<keyword evidence="2 4" id="KW-0378">Hydrolase</keyword>
<evidence type="ECO:0000256" key="2">
    <source>
        <dbReference type="ARBA" id="ARBA00022801"/>
    </source>
</evidence>